<evidence type="ECO:0000256" key="3">
    <source>
        <dbReference type="ARBA" id="ARBA00022723"/>
    </source>
</evidence>
<feature type="domain" description="Radical SAM core" evidence="6">
    <location>
        <begin position="49"/>
        <end position="288"/>
    </location>
</feature>
<organism evidence="7 8">
    <name type="scientific">Aeromonas schubertii</name>
    <dbReference type="NCBI Taxonomy" id="652"/>
    <lineage>
        <taxon>Bacteria</taxon>
        <taxon>Pseudomonadati</taxon>
        <taxon>Pseudomonadota</taxon>
        <taxon>Gammaproteobacteria</taxon>
        <taxon>Aeromonadales</taxon>
        <taxon>Aeromonadaceae</taxon>
        <taxon>Aeromonas</taxon>
    </lineage>
</organism>
<gene>
    <name evidence="7" type="primary">hutW</name>
    <name evidence="7" type="ORF">LA374_19115</name>
</gene>
<dbReference type="PANTHER" id="PTHR13932:SF9">
    <property type="entry name" value="COPROPORPHYRINOGEN III OXIDASE"/>
    <property type="match status" value="1"/>
</dbReference>
<dbReference type="InterPro" id="IPR026332">
    <property type="entry name" value="HutW"/>
</dbReference>
<keyword evidence="3" id="KW-0479">Metal-binding</keyword>
<dbReference type="InterPro" id="IPR034505">
    <property type="entry name" value="Coproporphyrinogen-III_oxidase"/>
</dbReference>
<dbReference type="PANTHER" id="PTHR13932">
    <property type="entry name" value="COPROPORPHYRINIGEN III OXIDASE"/>
    <property type="match status" value="1"/>
</dbReference>
<dbReference type="GO" id="GO:0032259">
    <property type="term" value="P:methylation"/>
    <property type="evidence" value="ECO:0007669"/>
    <property type="project" value="UniProtKB-KW"/>
</dbReference>
<dbReference type="InterPro" id="IPR007197">
    <property type="entry name" value="rSAM"/>
</dbReference>
<accession>A0ABS7VFX9</accession>
<dbReference type="RefSeq" id="WP_224163690.1">
    <property type="nucleotide sequence ID" value="NZ_JAIRBT010000039.1"/>
</dbReference>
<evidence type="ECO:0000256" key="1">
    <source>
        <dbReference type="ARBA" id="ARBA00001966"/>
    </source>
</evidence>
<dbReference type="SMART" id="SM00729">
    <property type="entry name" value="Elp3"/>
    <property type="match status" value="1"/>
</dbReference>
<reference evidence="7 8" key="1">
    <citation type="submission" date="2021-09" db="EMBL/GenBank/DDBJ databases">
        <title>Aeromonas schubertii isolated from Asian sea bass.</title>
        <authorList>
            <person name="Pinpimai K."/>
        </authorList>
    </citation>
    <scope>NUCLEOTIDE SEQUENCE [LARGE SCALE GENOMIC DNA]</scope>
    <source>
        <strain evidence="7 8">CHULA2021a</strain>
    </source>
</reference>
<dbReference type="SUPFAM" id="SSF102114">
    <property type="entry name" value="Radical SAM enzymes"/>
    <property type="match status" value="1"/>
</dbReference>
<keyword evidence="7" id="KW-0489">Methyltransferase</keyword>
<dbReference type="EMBL" id="JAIRBT010000039">
    <property type="protein sequence ID" value="MBZ6068297.1"/>
    <property type="molecule type" value="Genomic_DNA"/>
</dbReference>
<dbReference type="InterPro" id="IPR006638">
    <property type="entry name" value="Elp3/MiaA/NifB-like_rSAM"/>
</dbReference>
<evidence type="ECO:0000313" key="7">
    <source>
        <dbReference type="EMBL" id="MBZ6068297.1"/>
    </source>
</evidence>
<protein>
    <submittedName>
        <fullName evidence="7">Heme anaerobic degradation radical SAM methyltransferase ChuW/HutW</fullName>
    </submittedName>
</protein>
<dbReference type="SFLD" id="SFLDG01065">
    <property type="entry name" value="anaerobic_coproporphyrinogen-I"/>
    <property type="match status" value="1"/>
</dbReference>
<evidence type="ECO:0000256" key="5">
    <source>
        <dbReference type="ARBA" id="ARBA00023014"/>
    </source>
</evidence>
<evidence type="ECO:0000256" key="4">
    <source>
        <dbReference type="ARBA" id="ARBA00023004"/>
    </source>
</evidence>
<name>A0ABS7VFX9_9GAMM</name>
<comment type="cofactor">
    <cofactor evidence="1">
        <name>[4Fe-4S] cluster</name>
        <dbReference type="ChEBI" id="CHEBI:49883"/>
    </cofactor>
</comment>
<dbReference type="CDD" id="cd01335">
    <property type="entry name" value="Radical_SAM"/>
    <property type="match status" value="1"/>
</dbReference>
<dbReference type="SFLD" id="SFLDF00311">
    <property type="entry name" value="heme_degradation_proteins_(Hut"/>
    <property type="match status" value="1"/>
</dbReference>
<dbReference type="NCBIfam" id="TIGR04107">
    <property type="entry name" value="rSAM_HutW"/>
    <property type="match status" value="1"/>
</dbReference>
<dbReference type="Pfam" id="PF04055">
    <property type="entry name" value="Radical_SAM"/>
    <property type="match status" value="1"/>
</dbReference>
<keyword evidence="2" id="KW-0949">S-adenosyl-L-methionine</keyword>
<dbReference type="GO" id="GO:0008168">
    <property type="term" value="F:methyltransferase activity"/>
    <property type="evidence" value="ECO:0007669"/>
    <property type="project" value="UniProtKB-KW"/>
</dbReference>
<keyword evidence="8" id="KW-1185">Reference proteome</keyword>
<dbReference type="InterPro" id="IPR058240">
    <property type="entry name" value="rSAM_sf"/>
</dbReference>
<dbReference type="InterPro" id="IPR013785">
    <property type="entry name" value="Aldolase_TIM"/>
</dbReference>
<dbReference type="Gene3D" id="3.20.20.70">
    <property type="entry name" value="Aldolase class I"/>
    <property type="match status" value="1"/>
</dbReference>
<keyword evidence="7" id="KW-0808">Transferase</keyword>
<evidence type="ECO:0000256" key="2">
    <source>
        <dbReference type="ARBA" id="ARBA00022691"/>
    </source>
</evidence>
<keyword evidence="4" id="KW-0408">Iron</keyword>
<dbReference type="Proteomes" id="UP000774958">
    <property type="component" value="Unassembled WGS sequence"/>
</dbReference>
<sequence length="441" mass="48624">MIFTPTMTGMATPSPLQFAFVAKHTPHAGRRGAPLALDEPQWQERWQRASTAARRALYLHIPFCRKRCSFCNFFENGANPARMEAYVTALCGEIKRRADTPFAQSRPFGAVYLGGGTPTDMTADQIGRLLEVLRRFPLAPDAEVTLEGRLNGFDDEKWQAALEGGVNRFSFGVQSFDSRVRLAAGRLDEREAVLARLQTLSERDSAVVVADLIFGLPWQSHASWAEDLDDLLASRVHGVDLYQLIGLPGNNLERFNASGRQPEGLPSAERALMYRCGAERLEEAGWERLSCCHWRRDGREHSRYNRLAKSGAEILPFGAGAGGVFQGMRVMNGRDLNAWHQALSAGVPVPAMMMGQGPNDAWLGRVSGALDQGLLPWAILPEPWRAPLATLFIRWQEHGLARVGEEGVSLTLAGRFWTVNLQAGLLEFLDANPEAAFGEAG</sequence>
<comment type="caution">
    <text evidence="7">The sequence shown here is derived from an EMBL/GenBank/DDBJ whole genome shotgun (WGS) entry which is preliminary data.</text>
</comment>
<evidence type="ECO:0000259" key="6">
    <source>
        <dbReference type="PROSITE" id="PS51918"/>
    </source>
</evidence>
<dbReference type="PROSITE" id="PS51918">
    <property type="entry name" value="RADICAL_SAM"/>
    <property type="match status" value="1"/>
</dbReference>
<evidence type="ECO:0000313" key="8">
    <source>
        <dbReference type="Proteomes" id="UP000774958"/>
    </source>
</evidence>
<proteinExistence type="predicted"/>
<dbReference type="SFLD" id="SFLDS00029">
    <property type="entry name" value="Radical_SAM"/>
    <property type="match status" value="1"/>
</dbReference>
<keyword evidence="5" id="KW-0411">Iron-sulfur</keyword>